<feature type="transmembrane region" description="Helical" evidence="1">
    <location>
        <begin position="38"/>
        <end position="58"/>
    </location>
</feature>
<accession>A0A6C0HUP9</accession>
<feature type="transmembrane region" description="Helical" evidence="1">
    <location>
        <begin position="6"/>
        <end position="26"/>
    </location>
</feature>
<evidence type="ECO:0000313" key="2">
    <source>
        <dbReference type="EMBL" id="QHT84431.1"/>
    </source>
</evidence>
<dbReference type="AlphaFoldDB" id="A0A6C0HUP9"/>
<sequence length="223" mass="26428">MHDYDFRELSLKLFILLVVYTIINNFPKLSKYNDETKFNYYRSFMCLAFTCLGLHIGINHFKNGFAHPFSFHHIEMNEIQYVFMAYLIIDLIKLVATNNTRADLYIHHILCIGTIILALTTNKFGYLHCIVLICESISIVTGIDAIAMEDKDDYLSYQCKKYRKIIINYIRFPIWITIFIFSLKYFKRGPLPIILNGIINSIVLIFLDRYWEKKCDKVINKYE</sequence>
<feature type="transmembrane region" description="Helical" evidence="1">
    <location>
        <begin position="168"/>
        <end position="186"/>
    </location>
</feature>
<organism evidence="2">
    <name type="scientific">viral metagenome</name>
    <dbReference type="NCBI Taxonomy" id="1070528"/>
    <lineage>
        <taxon>unclassified sequences</taxon>
        <taxon>metagenomes</taxon>
        <taxon>organismal metagenomes</taxon>
    </lineage>
</organism>
<feature type="transmembrane region" description="Helical" evidence="1">
    <location>
        <begin position="192"/>
        <end position="211"/>
    </location>
</feature>
<reference evidence="2" key="1">
    <citation type="journal article" date="2020" name="Nature">
        <title>Giant virus diversity and host interactions through global metagenomics.</title>
        <authorList>
            <person name="Schulz F."/>
            <person name="Roux S."/>
            <person name="Paez-Espino D."/>
            <person name="Jungbluth S."/>
            <person name="Walsh D.A."/>
            <person name="Denef V.J."/>
            <person name="McMahon K.D."/>
            <person name="Konstantinidis K.T."/>
            <person name="Eloe-Fadrosh E.A."/>
            <person name="Kyrpides N.C."/>
            <person name="Woyke T."/>
        </authorList>
    </citation>
    <scope>NUCLEOTIDE SEQUENCE</scope>
    <source>
        <strain evidence="2">GVMAG-M-3300023184-177</strain>
    </source>
</reference>
<protein>
    <recommendedName>
        <fullName evidence="3">TLC domain-containing protein</fullName>
    </recommendedName>
</protein>
<keyword evidence="1" id="KW-1133">Transmembrane helix</keyword>
<proteinExistence type="predicted"/>
<dbReference type="EMBL" id="MN740017">
    <property type="protein sequence ID" value="QHT84431.1"/>
    <property type="molecule type" value="Genomic_DNA"/>
</dbReference>
<feature type="transmembrane region" description="Helical" evidence="1">
    <location>
        <begin position="102"/>
        <end position="119"/>
    </location>
</feature>
<evidence type="ECO:0000256" key="1">
    <source>
        <dbReference type="SAM" id="Phobius"/>
    </source>
</evidence>
<keyword evidence="1" id="KW-0472">Membrane</keyword>
<name>A0A6C0HUP9_9ZZZZ</name>
<evidence type="ECO:0008006" key="3">
    <source>
        <dbReference type="Google" id="ProtNLM"/>
    </source>
</evidence>
<keyword evidence="1" id="KW-0812">Transmembrane</keyword>
<feature type="transmembrane region" description="Helical" evidence="1">
    <location>
        <begin position="78"/>
        <end position="95"/>
    </location>
</feature>
<feature type="transmembrane region" description="Helical" evidence="1">
    <location>
        <begin position="125"/>
        <end position="147"/>
    </location>
</feature>